<reference evidence="20 21" key="1">
    <citation type="submission" date="2024-01" db="EMBL/GenBank/DDBJ databases">
        <authorList>
            <person name="Waweru B."/>
        </authorList>
    </citation>
    <scope>NUCLEOTIDE SEQUENCE [LARGE SCALE GENOMIC DNA]</scope>
</reference>
<gene>
    <name evidence="20" type="ORF">DCAF_LOCUS25063</name>
</gene>
<dbReference type="Pfam" id="PF00060">
    <property type="entry name" value="Lig_chan"/>
    <property type="match status" value="1"/>
</dbReference>
<comment type="function">
    <text evidence="15">Glutamate-gated receptor that probably acts as non-selective cation channel.</text>
</comment>
<organism evidence="20 21">
    <name type="scientific">Dovyalis caffra</name>
    <dbReference type="NCBI Taxonomy" id="77055"/>
    <lineage>
        <taxon>Eukaryota</taxon>
        <taxon>Viridiplantae</taxon>
        <taxon>Streptophyta</taxon>
        <taxon>Embryophyta</taxon>
        <taxon>Tracheophyta</taxon>
        <taxon>Spermatophyta</taxon>
        <taxon>Magnoliopsida</taxon>
        <taxon>eudicotyledons</taxon>
        <taxon>Gunneridae</taxon>
        <taxon>Pentapetalae</taxon>
        <taxon>rosids</taxon>
        <taxon>fabids</taxon>
        <taxon>Malpighiales</taxon>
        <taxon>Salicaceae</taxon>
        <taxon>Flacourtieae</taxon>
        <taxon>Dovyalis</taxon>
    </lineage>
</organism>
<comment type="subunit">
    <text evidence="3">May form heteromers.</text>
</comment>
<evidence type="ECO:0000256" key="2">
    <source>
        <dbReference type="ARBA" id="ARBA00008685"/>
    </source>
</evidence>
<keyword evidence="21" id="KW-1185">Reference proteome</keyword>
<keyword evidence="5 18" id="KW-0812">Transmembrane</keyword>
<sequence>MGLAQNTTTPIGVNVGVVLDLEILDFTIALSCIKMALLDFYATHGRDYNTSLVLTTRNSKTDVVGAAAAEALVGLVLRPLSLRSPPFGYLGLTLDLIKNVEVQAIIGPSTSMQANFVIEVGEKAQVPIISFSASSPSISSFSSPYFFRATHSDSSQVNAISAIVQVFGWRQAVPIYVDNEYGKGIIPYLTDALQAVDARVPYQSVISPSATDDQLGEELYKLMTMQARVFIVQISPNPSVTDTMQGVLGVKPYVPSTEGLKDFRVRWKRKFQLDNPEIIDAELSVYGLWAYDAATALAMAVEKAGTANLGFQKGNDSSNSTDLATLGVSLIGPNLLQALSNTSFKGLTGDYFFVNGQLQSSSFQIVNVNGNVGREIGFWTPKEGLLKKLNSTSSSGISTVIWPGDGVAVPKGWEAPTNEKKLRIGVPVNLDDNNKYLSVRKDPSSNTTKITGFCIDVFEAVVKQLPYALPYEYFPFAKPDGKPAGTYNDLVDQVYLKSYTASFTSLLTVQQLQPKVADMKELIKGRDYVGYEKNSFILDMLLELGFNEDRLVAYTSSEEYEGLFSKRSGHGGIAAAFGESPYVKVFLSKYCRKYTTADRIFRTGGFGFVFPKGSPLVPDISREILNITEGDTMKKIEDAWLGDQSTCPDSDTLISSTRLGLESFWGLFLISGLVSLSALIIFTAAFVYKERAVISDSTTSIWIRVKNLIRIFNQRVSIRSDLNQPGVGVPTPAAESVHTEIHGDLSSQEDNLSPNREAPQEVEINIDQPTNPNQERPTANGIDHDSN</sequence>
<evidence type="ECO:0000256" key="15">
    <source>
        <dbReference type="PIRNR" id="PIRNR037090"/>
    </source>
</evidence>
<dbReference type="Gene3D" id="3.40.190.10">
    <property type="entry name" value="Periplasmic binding protein-like II"/>
    <property type="match status" value="2"/>
</dbReference>
<comment type="function">
    <text evidence="14">Glutamate-gated receptor that probably acts as a non-selective cation channel. May be involved in light-signal transduction and calcium homeostasis via the regulation of calcium influx into cells.</text>
</comment>
<dbReference type="EMBL" id="CAWUPB010001194">
    <property type="protein sequence ID" value="CAK7354094.1"/>
    <property type="molecule type" value="Genomic_DNA"/>
</dbReference>
<keyword evidence="13 15" id="KW-0407">Ion channel</keyword>
<evidence type="ECO:0000256" key="3">
    <source>
        <dbReference type="ARBA" id="ARBA00011095"/>
    </source>
</evidence>
<keyword evidence="12 15" id="KW-1071">Ligand-gated ion channel</keyword>
<keyword evidence="11" id="KW-0325">Glycoprotein</keyword>
<feature type="region of interest" description="Disordered" evidence="17">
    <location>
        <begin position="741"/>
        <end position="787"/>
    </location>
</feature>
<dbReference type="PIRSF" id="PIRSF037090">
    <property type="entry name" value="Iontro_Glu-like_rcpt_pln"/>
    <property type="match status" value="1"/>
</dbReference>
<evidence type="ECO:0000256" key="9">
    <source>
        <dbReference type="ARBA" id="ARBA00023136"/>
    </source>
</evidence>
<dbReference type="InterPro" id="IPR001828">
    <property type="entry name" value="ANF_lig-bd_rcpt"/>
</dbReference>
<dbReference type="SUPFAM" id="SSF53850">
    <property type="entry name" value="Periplasmic binding protein-like II"/>
    <property type="match status" value="1"/>
</dbReference>
<protein>
    <recommendedName>
        <fullName evidence="15">Glutamate receptor</fullName>
    </recommendedName>
</protein>
<evidence type="ECO:0000256" key="17">
    <source>
        <dbReference type="SAM" id="MobiDB-lite"/>
    </source>
</evidence>
<evidence type="ECO:0000256" key="16">
    <source>
        <dbReference type="PIRSR" id="PIRSR037090-50"/>
    </source>
</evidence>
<dbReference type="InterPro" id="IPR017103">
    <property type="entry name" value="Iontropic_Glu_rcpt_pln"/>
</dbReference>
<keyword evidence="8 15" id="KW-0406">Ion transport</keyword>
<feature type="compositionally biased region" description="Polar residues" evidence="17">
    <location>
        <begin position="767"/>
        <end position="777"/>
    </location>
</feature>
<dbReference type="CDD" id="cd13686">
    <property type="entry name" value="GluR_Plant"/>
    <property type="match status" value="1"/>
</dbReference>
<accession>A0AAV1SMD7</accession>
<evidence type="ECO:0000256" key="5">
    <source>
        <dbReference type="ARBA" id="ARBA00022692"/>
    </source>
</evidence>
<comment type="subcellular location">
    <subcellularLocation>
        <location evidence="1">Membrane</location>
        <topology evidence="1">Multi-pass membrane protein</topology>
    </subcellularLocation>
</comment>
<evidence type="ECO:0000313" key="20">
    <source>
        <dbReference type="EMBL" id="CAK7354094.1"/>
    </source>
</evidence>
<evidence type="ECO:0000313" key="21">
    <source>
        <dbReference type="Proteomes" id="UP001314170"/>
    </source>
</evidence>
<keyword evidence="4 15" id="KW-0813">Transport</keyword>
<feature type="compositionally biased region" description="Polar residues" evidence="17">
    <location>
        <begin position="745"/>
        <end position="754"/>
    </location>
</feature>
<dbReference type="CDD" id="cd19990">
    <property type="entry name" value="PBP1_GABAb_receptor_plant"/>
    <property type="match status" value="1"/>
</dbReference>
<evidence type="ECO:0000256" key="7">
    <source>
        <dbReference type="ARBA" id="ARBA00022989"/>
    </source>
</evidence>
<dbReference type="PANTHER" id="PTHR34836:SF1">
    <property type="entry name" value="OS09G0428600 PROTEIN"/>
    <property type="match status" value="1"/>
</dbReference>
<dbReference type="GO" id="GO:0016020">
    <property type="term" value="C:membrane"/>
    <property type="evidence" value="ECO:0007669"/>
    <property type="project" value="UniProtKB-SubCell"/>
</dbReference>
<evidence type="ECO:0000256" key="12">
    <source>
        <dbReference type="ARBA" id="ARBA00023286"/>
    </source>
</evidence>
<dbReference type="Pfam" id="PF01094">
    <property type="entry name" value="ANF_receptor"/>
    <property type="match status" value="2"/>
</dbReference>
<keyword evidence="9 15" id="KW-0472">Membrane</keyword>
<evidence type="ECO:0000256" key="10">
    <source>
        <dbReference type="ARBA" id="ARBA00023170"/>
    </source>
</evidence>
<evidence type="ECO:0000259" key="19">
    <source>
        <dbReference type="SMART" id="SM00079"/>
    </source>
</evidence>
<evidence type="ECO:0000256" key="11">
    <source>
        <dbReference type="ARBA" id="ARBA00023180"/>
    </source>
</evidence>
<proteinExistence type="inferred from homology"/>
<dbReference type="AlphaFoldDB" id="A0AAV1SMD7"/>
<comment type="caution">
    <text evidence="20">The sequence shown here is derived from an EMBL/GenBank/DDBJ whole genome shotgun (WGS) entry which is preliminary data.</text>
</comment>
<name>A0AAV1SMD7_9ROSI</name>
<keyword evidence="7 18" id="KW-1133">Transmembrane helix</keyword>
<evidence type="ECO:0000256" key="14">
    <source>
        <dbReference type="ARBA" id="ARBA00049638"/>
    </source>
</evidence>
<dbReference type="InterPro" id="IPR001320">
    <property type="entry name" value="Iontro_rcpt_C"/>
</dbReference>
<feature type="domain" description="Ionotropic glutamate receptor C-terminal" evidence="19">
    <location>
        <begin position="423"/>
        <end position="643"/>
    </location>
</feature>
<evidence type="ECO:0000256" key="8">
    <source>
        <dbReference type="ARBA" id="ARBA00023065"/>
    </source>
</evidence>
<evidence type="ECO:0000256" key="6">
    <source>
        <dbReference type="ARBA" id="ARBA00022729"/>
    </source>
</evidence>
<keyword evidence="6" id="KW-0732">Signal</keyword>
<feature type="disulfide bond" evidence="16">
    <location>
        <begin position="591"/>
        <end position="647"/>
    </location>
</feature>
<dbReference type="Proteomes" id="UP001314170">
    <property type="component" value="Unassembled WGS sequence"/>
</dbReference>
<dbReference type="InterPro" id="IPR044440">
    <property type="entry name" value="GABAb_receptor_plant_PBP1"/>
</dbReference>
<evidence type="ECO:0000256" key="18">
    <source>
        <dbReference type="SAM" id="Phobius"/>
    </source>
</evidence>
<keyword evidence="16" id="KW-1015">Disulfide bond</keyword>
<dbReference type="GO" id="GO:0015276">
    <property type="term" value="F:ligand-gated monoatomic ion channel activity"/>
    <property type="evidence" value="ECO:0007669"/>
    <property type="project" value="InterPro"/>
</dbReference>
<dbReference type="InterPro" id="IPR028082">
    <property type="entry name" value="Peripla_BP_I"/>
</dbReference>
<dbReference type="SUPFAM" id="SSF53822">
    <property type="entry name" value="Periplasmic binding protein-like I"/>
    <property type="match status" value="1"/>
</dbReference>
<dbReference type="PANTHER" id="PTHR34836">
    <property type="entry name" value="OS06G0188250 PROTEIN"/>
    <property type="match status" value="1"/>
</dbReference>
<keyword evidence="10 15" id="KW-0675">Receptor</keyword>
<dbReference type="Gene3D" id="3.40.50.2300">
    <property type="match status" value="2"/>
</dbReference>
<evidence type="ECO:0000256" key="1">
    <source>
        <dbReference type="ARBA" id="ARBA00004141"/>
    </source>
</evidence>
<evidence type="ECO:0000256" key="13">
    <source>
        <dbReference type="ARBA" id="ARBA00023303"/>
    </source>
</evidence>
<feature type="transmembrane region" description="Helical" evidence="18">
    <location>
        <begin position="664"/>
        <end position="688"/>
    </location>
</feature>
<comment type="similarity">
    <text evidence="2 15">Belongs to the glutamate-gated ion channel (TC 1.A.10.1) family.</text>
</comment>
<dbReference type="InterPro" id="IPR015683">
    <property type="entry name" value="Ionotropic_Glu_rcpt"/>
</dbReference>
<dbReference type="SMART" id="SM00079">
    <property type="entry name" value="PBPe"/>
    <property type="match status" value="1"/>
</dbReference>
<evidence type="ECO:0000256" key="4">
    <source>
        <dbReference type="ARBA" id="ARBA00022448"/>
    </source>
</evidence>